<name>A0AAC9VKE7_9ENTR</name>
<sequence length="51" mass="5765">MKKKLFILSITLIITSCGLKGPLYFPPIEHLPKETAQTSAHQVKKNFIIKV</sequence>
<evidence type="ECO:0000256" key="6">
    <source>
        <dbReference type="ARBA" id="ARBA00023288"/>
    </source>
</evidence>
<evidence type="ECO:0000256" key="3">
    <source>
        <dbReference type="ARBA" id="ARBA00023136"/>
    </source>
</evidence>
<dbReference type="GO" id="GO:0009279">
    <property type="term" value="C:cell outer membrane"/>
    <property type="evidence" value="ECO:0007669"/>
    <property type="project" value="UniProtKB-SubCell"/>
</dbReference>
<evidence type="ECO:0000256" key="7">
    <source>
        <dbReference type="ARBA" id="ARBA00049647"/>
    </source>
</evidence>
<comment type="subcellular location">
    <subcellularLocation>
        <location evidence="1">Cell outer membrane</location>
        <topology evidence="1">Lipid-anchor</topology>
    </subcellularLocation>
</comment>
<dbReference type="Pfam" id="PF13627">
    <property type="entry name" value="LptM_cons"/>
    <property type="match status" value="1"/>
</dbReference>
<evidence type="ECO:0000256" key="4">
    <source>
        <dbReference type="ARBA" id="ARBA00023139"/>
    </source>
</evidence>
<accession>A0AAC9VKE7</accession>
<keyword evidence="4" id="KW-0564">Palmitate</keyword>
<keyword evidence="2" id="KW-0732">Signal</keyword>
<comment type="similarity">
    <text evidence="7">Belongs to the LptM family.</text>
</comment>
<evidence type="ECO:0000256" key="1">
    <source>
        <dbReference type="ARBA" id="ARBA00004459"/>
    </source>
</evidence>
<evidence type="ECO:0000256" key="5">
    <source>
        <dbReference type="ARBA" id="ARBA00023237"/>
    </source>
</evidence>
<dbReference type="RefSeq" id="WP_015873252.1">
    <property type="nucleotide sequence ID" value="NZ_CADIJH010000003.1"/>
</dbReference>
<reference evidence="9" key="1">
    <citation type="submission" date="2017-08" db="EMBL/GenBank/DDBJ databases">
        <title>Genome sequence of Candidatus Hamiltonella defensa from Acyrthosiphon pisum strain MI47.</title>
        <authorList>
            <person name="Patel V.A."/>
            <person name="Chevignon G."/>
            <person name="Russell J.A."/>
            <person name="Oliver K.M."/>
        </authorList>
    </citation>
    <scope>NUCLEOTIDE SEQUENCE</scope>
    <source>
        <strain evidence="9">MI47</strain>
    </source>
</reference>
<evidence type="ECO:0000313" key="10">
    <source>
        <dbReference type="Proteomes" id="UP000792865"/>
    </source>
</evidence>
<dbReference type="GeneID" id="66261936"/>
<gene>
    <name evidence="9" type="ORF">CJJ18_04930</name>
</gene>
<protein>
    <recommendedName>
        <fullName evidence="8">LPS-assembly lipoprotein LptM</fullName>
    </recommendedName>
</protein>
<proteinExistence type="inferred from homology"/>
<dbReference type="AlphaFoldDB" id="A0AAC9VKE7"/>
<evidence type="ECO:0000256" key="8">
    <source>
        <dbReference type="ARBA" id="ARBA00049730"/>
    </source>
</evidence>
<evidence type="ECO:0000256" key="2">
    <source>
        <dbReference type="ARBA" id="ARBA00022729"/>
    </source>
</evidence>
<organism evidence="9 10">
    <name type="scientific">Candidatus Williamhamiltonella defendens</name>
    <dbReference type="NCBI Taxonomy" id="138072"/>
    <lineage>
        <taxon>Bacteria</taxon>
        <taxon>Pseudomonadati</taxon>
        <taxon>Pseudomonadota</taxon>
        <taxon>Gammaproteobacteria</taxon>
        <taxon>Enterobacterales</taxon>
        <taxon>Enterobacteriaceae</taxon>
        <taxon>aphid secondary symbionts</taxon>
        <taxon>Candidatus Williamhamiltonella</taxon>
    </lineage>
</organism>
<dbReference type="Proteomes" id="UP000792865">
    <property type="component" value="Chromosome"/>
</dbReference>
<keyword evidence="5" id="KW-0998">Cell outer membrane</keyword>
<dbReference type="NCBIfam" id="NF047847">
    <property type="entry name" value="SS_mature_LptM"/>
    <property type="match status" value="1"/>
</dbReference>
<evidence type="ECO:0000313" key="9">
    <source>
        <dbReference type="EMBL" id="ASV33490.1"/>
    </source>
</evidence>
<keyword evidence="3" id="KW-0472">Membrane</keyword>
<dbReference type="PROSITE" id="PS51257">
    <property type="entry name" value="PROKAR_LIPOPROTEIN"/>
    <property type="match status" value="1"/>
</dbReference>
<keyword evidence="6" id="KW-0449">Lipoprotein</keyword>
<dbReference type="EMBL" id="CP022932">
    <property type="protein sequence ID" value="ASV33490.1"/>
    <property type="molecule type" value="Genomic_DNA"/>
</dbReference>
<dbReference type="InterPro" id="IPR032831">
    <property type="entry name" value="LptM_cons"/>
</dbReference>